<name>A0ABU0YGH8_9PROT</name>
<dbReference type="SUPFAM" id="SSF56281">
    <property type="entry name" value="Metallo-hydrolase/oxidoreductase"/>
    <property type="match status" value="1"/>
</dbReference>
<protein>
    <submittedName>
        <fullName evidence="7">N-acyl homoserine lactonase family protein</fullName>
    </submittedName>
</protein>
<comment type="similarity">
    <text evidence="1">Belongs to the metallo-beta-lactamase superfamily.</text>
</comment>
<feature type="domain" description="Metallo-beta-lactamase" evidence="6">
    <location>
        <begin position="65"/>
        <end position="269"/>
    </location>
</feature>
<evidence type="ECO:0000256" key="3">
    <source>
        <dbReference type="ARBA" id="ARBA00022801"/>
    </source>
</evidence>
<dbReference type="Pfam" id="PF00753">
    <property type="entry name" value="Lactamase_B"/>
    <property type="match status" value="1"/>
</dbReference>
<evidence type="ECO:0000256" key="4">
    <source>
        <dbReference type="ARBA" id="ARBA00022833"/>
    </source>
</evidence>
<dbReference type="Proteomes" id="UP001230156">
    <property type="component" value="Unassembled WGS sequence"/>
</dbReference>
<evidence type="ECO:0000313" key="7">
    <source>
        <dbReference type="EMBL" id="MDQ7246812.1"/>
    </source>
</evidence>
<feature type="signal peptide" evidence="5">
    <location>
        <begin position="1"/>
        <end position="25"/>
    </location>
</feature>
<feature type="chain" id="PRO_5046943093" evidence="5">
    <location>
        <begin position="26"/>
        <end position="285"/>
    </location>
</feature>
<keyword evidence="8" id="KW-1185">Reference proteome</keyword>
<sequence>MKLASWTAAAFALTAILSAAPAAEAADAKPADVKLWRLDCGTIKVNNLDLFSDTFAYVGQKRTLTDSCYLIAHGADYLLWDTGLPAGLKGAPTDDQAPLSPTLTKTLAEQLATLGVKPEQIAQVGISHYHFDHVGQAAEFPKAKLLIGRADLEALKTEPVPFGADPSLLAPWLKNGGAVEEVVGDKDIYGDGSVTMLAMPGHTPGSTALLVRLKNKGAVLLSGDIVHFEEQFKANGVPGFNTNRSESLASMDRMQKIAKRLKATLVVQHDANDIAKLPAFPQAAE</sequence>
<gene>
    <name evidence="7" type="ORF">Q8A70_04005</name>
</gene>
<dbReference type="RefSeq" id="WP_379954213.1">
    <property type="nucleotide sequence ID" value="NZ_JAUYVI010000001.1"/>
</dbReference>
<keyword evidence="5" id="KW-0732">Signal</keyword>
<keyword evidence="3" id="KW-0378">Hydrolase</keyword>
<dbReference type="PANTHER" id="PTHR42978">
    <property type="entry name" value="QUORUM-QUENCHING LACTONASE YTNP-RELATED-RELATED"/>
    <property type="match status" value="1"/>
</dbReference>
<dbReference type="CDD" id="cd07729">
    <property type="entry name" value="AHL_lactonase_MBL-fold"/>
    <property type="match status" value="1"/>
</dbReference>
<evidence type="ECO:0000259" key="6">
    <source>
        <dbReference type="SMART" id="SM00849"/>
    </source>
</evidence>
<dbReference type="InterPro" id="IPR051013">
    <property type="entry name" value="MBL_superfamily_lactonases"/>
</dbReference>
<dbReference type="PANTHER" id="PTHR42978:SF3">
    <property type="entry name" value="BLR3078 PROTEIN"/>
    <property type="match status" value="1"/>
</dbReference>
<dbReference type="EMBL" id="JAUYVI010000001">
    <property type="protein sequence ID" value="MDQ7246812.1"/>
    <property type="molecule type" value="Genomic_DNA"/>
</dbReference>
<proteinExistence type="inferred from homology"/>
<evidence type="ECO:0000313" key="8">
    <source>
        <dbReference type="Proteomes" id="UP001230156"/>
    </source>
</evidence>
<evidence type="ECO:0000256" key="2">
    <source>
        <dbReference type="ARBA" id="ARBA00022723"/>
    </source>
</evidence>
<dbReference type="InterPro" id="IPR001279">
    <property type="entry name" value="Metallo-B-lactamas"/>
</dbReference>
<keyword evidence="2" id="KW-0479">Metal-binding</keyword>
<comment type="caution">
    <text evidence="7">The sequence shown here is derived from an EMBL/GenBank/DDBJ whole genome shotgun (WGS) entry which is preliminary data.</text>
</comment>
<reference evidence="8" key="1">
    <citation type="submission" date="2023-08" db="EMBL/GenBank/DDBJ databases">
        <title>Rhodospirillaceae gen. nov., a novel taxon isolated from the Yangtze River Yuezi River estuary sludge.</title>
        <authorList>
            <person name="Ruan L."/>
        </authorList>
    </citation>
    <scope>NUCLEOTIDE SEQUENCE [LARGE SCALE GENOMIC DNA]</scope>
    <source>
        <strain evidence="8">R-7</strain>
    </source>
</reference>
<evidence type="ECO:0000256" key="5">
    <source>
        <dbReference type="SAM" id="SignalP"/>
    </source>
</evidence>
<organism evidence="7 8">
    <name type="scientific">Dongia sedimenti</name>
    <dbReference type="NCBI Taxonomy" id="3064282"/>
    <lineage>
        <taxon>Bacteria</taxon>
        <taxon>Pseudomonadati</taxon>
        <taxon>Pseudomonadota</taxon>
        <taxon>Alphaproteobacteria</taxon>
        <taxon>Rhodospirillales</taxon>
        <taxon>Dongiaceae</taxon>
        <taxon>Dongia</taxon>
    </lineage>
</organism>
<dbReference type="InterPro" id="IPR036866">
    <property type="entry name" value="RibonucZ/Hydroxyglut_hydro"/>
</dbReference>
<accession>A0ABU0YGH8</accession>
<evidence type="ECO:0000256" key="1">
    <source>
        <dbReference type="ARBA" id="ARBA00007749"/>
    </source>
</evidence>
<dbReference type="SMART" id="SM00849">
    <property type="entry name" value="Lactamase_B"/>
    <property type="match status" value="1"/>
</dbReference>
<dbReference type="Gene3D" id="3.60.15.10">
    <property type="entry name" value="Ribonuclease Z/Hydroxyacylglutathione hydrolase-like"/>
    <property type="match status" value="1"/>
</dbReference>
<keyword evidence="4" id="KW-0862">Zinc</keyword>